<dbReference type="GO" id="GO:0008017">
    <property type="term" value="F:microtubule binding"/>
    <property type="evidence" value="ECO:0007669"/>
    <property type="project" value="InterPro"/>
</dbReference>
<dbReference type="SUPFAM" id="SSF48403">
    <property type="entry name" value="Ankyrin repeat"/>
    <property type="match status" value="1"/>
</dbReference>
<feature type="domain" description="SH3" evidence="13">
    <location>
        <begin position="244"/>
        <end position="304"/>
    </location>
</feature>
<evidence type="ECO:0000259" key="13">
    <source>
        <dbReference type="PROSITE" id="PS50002"/>
    </source>
</evidence>
<evidence type="ECO:0000256" key="4">
    <source>
        <dbReference type="ARBA" id="ARBA00022737"/>
    </source>
</evidence>
<dbReference type="PROSITE" id="PS50088">
    <property type="entry name" value="ANK_REPEAT"/>
    <property type="match status" value="2"/>
</dbReference>
<protein>
    <recommendedName>
        <fullName evidence="7">Osteoclast-stimulating factor 1</fullName>
    </recommendedName>
    <alternativeName>
        <fullName evidence="8">SKA complex subunit 1</fullName>
    </alternativeName>
    <alternativeName>
        <fullName evidence="9">Spindle and kinetochore-associated protein 1</fullName>
    </alternativeName>
</protein>
<evidence type="ECO:0000256" key="9">
    <source>
        <dbReference type="ARBA" id="ARBA00047202"/>
    </source>
</evidence>
<evidence type="ECO:0000256" key="2">
    <source>
        <dbReference type="ARBA" id="ARBA00022443"/>
    </source>
</evidence>
<proteinExistence type="predicted"/>
<dbReference type="Pfam" id="PF07160">
    <property type="entry name" value="SKA1"/>
    <property type="match status" value="1"/>
</dbReference>
<evidence type="ECO:0000256" key="1">
    <source>
        <dbReference type="ARBA" id="ARBA00004496"/>
    </source>
</evidence>
<evidence type="ECO:0000313" key="15">
    <source>
        <dbReference type="Proteomes" id="UP000827892"/>
    </source>
</evidence>
<comment type="subcellular location">
    <subcellularLocation>
        <location evidence="1">Cytoplasm</location>
    </subcellularLocation>
</comment>
<dbReference type="PROSITE" id="PS50297">
    <property type="entry name" value="ANK_REP_REGION"/>
    <property type="match status" value="2"/>
</dbReference>
<evidence type="ECO:0000256" key="7">
    <source>
        <dbReference type="ARBA" id="ARBA00040640"/>
    </source>
</evidence>
<sequence length="447" mass="50429">MEAFMVSFERQKDAKFCMYRENIPNFESTLSSITKSTNSIKILLEDISNVQKVITDPCEQSCSSCSPNVLNKFLGIEEKLVNNVEIPDSVPQKSTRPCLDDEKEGSSVVQPPESGNRHVQLISEQEFKSIPKYQLGRLTLDNLNEIVGKMDEFLTKKNAILGKTNKQITRQDREVLDNWRELEIKAKGRLPTTLFFIENDIRPLLTERLRLSFAKAIPCLRHIRREKMSSTRPTAPPPPTPKPGRVKVYRALYDFQARSDEELAFTEGELMYVSDEQPNKDWFQASIGGKKGLVPANYVISENMEELPNPLHEAARRGNMDMLAECLRERVSVNSLDKSGSTPLYWAAHGGHLAAVDMLLKQTKVAVSVQNKLGDTPLHAAAYKGHTECVRLLLEASANAFIRNQDQKLPIDVSKDADISALLDKAMKENRVNEQEYAEYLSDSDAD</sequence>
<gene>
    <name evidence="14" type="ORF">L3Y34_015448</name>
</gene>
<dbReference type="EMBL" id="CP090891">
    <property type="protein sequence ID" value="ULU12104.1"/>
    <property type="molecule type" value="Genomic_DNA"/>
</dbReference>
<dbReference type="GO" id="GO:0051301">
    <property type="term" value="P:cell division"/>
    <property type="evidence" value="ECO:0007669"/>
    <property type="project" value="InterPro"/>
</dbReference>
<dbReference type="PROSITE" id="PS50002">
    <property type="entry name" value="SH3"/>
    <property type="match status" value="1"/>
</dbReference>
<name>A0AAE9DWM8_CAEBR</name>
<evidence type="ECO:0000256" key="3">
    <source>
        <dbReference type="ARBA" id="ARBA00022490"/>
    </source>
</evidence>
<dbReference type="InterPro" id="IPR042031">
    <property type="entry name" value="SKA1_MBD_sf"/>
</dbReference>
<evidence type="ECO:0000256" key="12">
    <source>
        <dbReference type="SAM" id="MobiDB-lite"/>
    </source>
</evidence>
<dbReference type="InterPro" id="IPR009829">
    <property type="entry name" value="SKA1"/>
</dbReference>
<dbReference type="GO" id="GO:0005737">
    <property type="term" value="C:cytoplasm"/>
    <property type="evidence" value="ECO:0007669"/>
    <property type="project" value="UniProtKB-SubCell"/>
</dbReference>
<keyword evidence="3" id="KW-0963">Cytoplasm</keyword>
<dbReference type="GO" id="GO:0007059">
    <property type="term" value="P:chromosome segregation"/>
    <property type="evidence" value="ECO:0007669"/>
    <property type="project" value="InterPro"/>
</dbReference>
<feature type="repeat" description="ANK" evidence="10">
    <location>
        <begin position="373"/>
        <end position="405"/>
    </location>
</feature>
<dbReference type="PANTHER" id="PTHR24155:SF10">
    <property type="entry name" value="OSTEOCLAST-STIMULATING FACTOR 1"/>
    <property type="match status" value="1"/>
</dbReference>
<dbReference type="Gene3D" id="1.10.10.1890">
    <property type="entry name" value="Ska1 microtubule binding domain-like"/>
    <property type="match status" value="1"/>
</dbReference>
<reference evidence="14 15" key="1">
    <citation type="submission" date="2022-05" db="EMBL/GenBank/DDBJ databases">
        <title>Chromosome-level reference genomes for two strains of Caenorhabditis briggsae: an improved platform for comparative genomics.</title>
        <authorList>
            <person name="Stevens L."/>
            <person name="Andersen E.C."/>
        </authorList>
    </citation>
    <scope>NUCLEOTIDE SEQUENCE [LARGE SCALE GENOMIC DNA]</scope>
    <source>
        <strain evidence="14">QX1410_ONT</strain>
        <tissue evidence="14">Whole-organism</tissue>
    </source>
</reference>
<evidence type="ECO:0000256" key="10">
    <source>
        <dbReference type="PROSITE-ProRule" id="PRU00023"/>
    </source>
</evidence>
<dbReference type="InterPro" id="IPR036770">
    <property type="entry name" value="Ankyrin_rpt-contain_sf"/>
</dbReference>
<dbReference type="InterPro" id="IPR001452">
    <property type="entry name" value="SH3_domain"/>
</dbReference>
<dbReference type="AlphaFoldDB" id="A0AAE9DWM8"/>
<evidence type="ECO:0000256" key="8">
    <source>
        <dbReference type="ARBA" id="ARBA00047182"/>
    </source>
</evidence>
<evidence type="ECO:0000313" key="14">
    <source>
        <dbReference type="EMBL" id="ULU12104.1"/>
    </source>
</evidence>
<feature type="region of interest" description="Disordered" evidence="12">
    <location>
        <begin position="87"/>
        <end position="115"/>
    </location>
</feature>
<dbReference type="InterPro" id="IPR002110">
    <property type="entry name" value="Ankyrin_rpt"/>
</dbReference>
<comment type="function">
    <text evidence="6">Induces bone resorption, acting probably through a signaling cascade which results in the secretion of factor(s) enhancing osteoclast formation and activity.</text>
</comment>
<keyword evidence="5 10" id="KW-0040">ANK repeat</keyword>
<dbReference type="PANTHER" id="PTHR24155">
    <property type="entry name" value="OSTEOCLAST-STIMULATING FACTOR 1"/>
    <property type="match status" value="1"/>
</dbReference>
<evidence type="ECO:0000256" key="5">
    <source>
        <dbReference type="ARBA" id="ARBA00023043"/>
    </source>
</evidence>
<dbReference type="Gene3D" id="1.25.40.20">
    <property type="entry name" value="Ankyrin repeat-containing domain"/>
    <property type="match status" value="2"/>
</dbReference>
<keyword evidence="4" id="KW-0677">Repeat</keyword>
<organism evidence="14 15">
    <name type="scientific">Caenorhabditis briggsae</name>
    <dbReference type="NCBI Taxonomy" id="6238"/>
    <lineage>
        <taxon>Eukaryota</taxon>
        <taxon>Metazoa</taxon>
        <taxon>Ecdysozoa</taxon>
        <taxon>Nematoda</taxon>
        <taxon>Chromadorea</taxon>
        <taxon>Rhabditida</taxon>
        <taxon>Rhabditina</taxon>
        <taxon>Rhabditomorpha</taxon>
        <taxon>Rhabditoidea</taxon>
        <taxon>Rhabditidae</taxon>
        <taxon>Peloderinae</taxon>
        <taxon>Caenorhabditis</taxon>
    </lineage>
</organism>
<evidence type="ECO:0000256" key="6">
    <source>
        <dbReference type="ARBA" id="ARBA00037432"/>
    </source>
</evidence>
<evidence type="ECO:0000256" key="11">
    <source>
        <dbReference type="PROSITE-ProRule" id="PRU00192"/>
    </source>
</evidence>
<dbReference type="SMART" id="SM00248">
    <property type="entry name" value="ANK"/>
    <property type="match status" value="3"/>
</dbReference>
<accession>A0AAE9DWM8</accession>
<feature type="repeat" description="ANK" evidence="10">
    <location>
        <begin position="339"/>
        <end position="361"/>
    </location>
</feature>
<dbReference type="Gene3D" id="2.30.30.40">
    <property type="entry name" value="SH3 Domains"/>
    <property type="match status" value="1"/>
</dbReference>
<keyword evidence="2 11" id="KW-0728">SH3 domain</keyword>
<dbReference type="PRINTS" id="PR00452">
    <property type="entry name" value="SH3DOMAIN"/>
</dbReference>
<dbReference type="SMART" id="SM00326">
    <property type="entry name" value="SH3"/>
    <property type="match status" value="1"/>
</dbReference>
<dbReference type="Proteomes" id="UP000827892">
    <property type="component" value="Chromosome I"/>
</dbReference>
<dbReference type="Pfam" id="PF12796">
    <property type="entry name" value="Ank_2"/>
    <property type="match status" value="1"/>
</dbReference>
<feature type="region of interest" description="Disordered" evidence="12">
    <location>
        <begin position="226"/>
        <end position="245"/>
    </location>
</feature>
<dbReference type="Pfam" id="PF14604">
    <property type="entry name" value="SH3_9"/>
    <property type="match status" value="1"/>
</dbReference>
<dbReference type="SUPFAM" id="SSF50044">
    <property type="entry name" value="SH3-domain"/>
    <property type="match status" value="1"/>
</dbReference>
<dbReference type="InterPro" id="IPR036028">
    <property type="entry name" value="SH3-like_dom_sf"/>
</dbReference>